<accession>A0A3D9KVY4</accession>
<feature type="transmembrane region" description="Helical" evidence="6">
    <location>
        <begin position="634"/>
        <end position="656"/>
    </location>
</feature>
<protein>
    <recommendedName>
        <fullName evidence="7">SSD domain-containing protein</fullName>
    </recommendedName>
</protein>
<dbReference type="SUPFAM" id="SSF82866">
    <property type="entry name" value="Multidrug efflux transporter AcrB transmembrane domain"/>
    <property type="match status" value="2"/>
</dbReference>
<evidence type="ECO:0000256" key="5">
    <source>
        <dbReference type="ARBA" id="ARBA00023136"/>
    </source>
</evidence>
<dbReference type="Pfam" id="PF03176">
    <property type="entry name" value="MMPL"/>
    <property type="match status" value="2"/>
</dbReference>
<dbReference type="Gene3D" id="1.20.1640.10">
    <property type="entry name" value="Multidrug efflux transporter AcrB transmembrane domain"/>
    <property type="match status" value="2"/>
</dbReference>
<keyword evidence="4 6" id="KW-1133">Transmembrane helix</keyword>
<dbReference type="RefSeq" id="WP_115870492.1">
    <property type="nucleotide sequence ID" value="NZ_QREG01000038.1"/>
</dbReference>
<name>A0A3D9KVY4_MARFU</name>
<evidence type="ECO:0000259" key="7">
    <source>
        <dbReference type="PROSITE" id="PS50156"/>
    </source>
</evidence>
<keyword evidence="9" id="KW-1185">Reference proteome</keyword>
<dbReference type="Proteomes" id="UP000256779">
    <property type="component" value="Unassembled WGS sequence"/>
</dbReference>
<gene>
    <name evidence="8" type="ORF">C7460_13813</name>
</gene>
<dbReference type="InterPro" id="IPR000731">
    <property type="entry name" value="SSD"/>
</dbReference>
<dbReference type="OrthoDB" id="9805018at2"/>
<evidence type="ECO:0000256" key="6">
    <source>
        <dbReference type="SAM" id="Phobius"/>
    </source>
</evidence>
<evidence type="ECO:0000256" key="3">
    <source>
        <dbReference type="ARBA" id="ARBA00022692"/>
    </source>
</evidence>
<feature type="transmembrane region" description="Helical" evidence="6">
    <location>
        <begin position="222"/>
        <end position="238"/>
    </location>
</feature>
<evidence type="ECO:0000256" key="2">
    <source>
        <dbReference type="ARBA" id="ARBA00022475"/>
    </source>
</evidence>
<feature type="domain" description="SSD" evidence="7">
    <location>
        <begin position="634"/>
        <end position="760"/>
    </location>
</feature>
<keyword evidence="3 6" id="KW-0812">Transmembrane</keyword>
<feature type="transmembrane region" description="Helical" evidence="6">
    <location>
        <begin position="345"/>
        <end position="371"/>
    </location>
</feature>
<sequence length="791" mass="88732">MWTQLANIILKYRITLMAILGLITVYMAYQAQFIQWSYNMANIVPENDPEQQYFRQFKQTFGEDGNILALGFKDSAIYKSDNFRRMKYLTNELESIRGVKDVLGLANLKMLEKNNAKRRFELVEVFPEIPKEQDKLDSMLTFASNLKFYSGQLINADNGATLLLVTVEKQALNSEYRHTMVADIVRAGEQFEEATGIKVNYAGLPYVRSVNTLKIKEELNKFLVYSIIITGLILFGFFRSLKAVVFPLIIIGVIVVWVLGTISLFGFKITLLTGLIPSIIVVIGIPNSVYMLNKYHHEYAAHGDQMRALGKIIRNIGIVTFITNFTTAVGFFVLVFTGIPILVEFGIIAGINIMCTFVVSTIMIPSVFSLFKPPTSRHLKHLDFKMLNGALVGMDVLVHKHRKLIFIFTGVLVAVSIYGVSQLRSVSYMVDDLPEDSPLALQLKFFEENFSGVMPLEVIVDTGTKKGVQKLGNLRKINEFEMFLDSLEGISQPVSVVSFIKAARQAFYNQNPAFYSIPTNRESAFILRYLSEESDQEGISKSFVDSTGQVIRISLKMPDIGSNKMDSLVNQVISPKIDEIFGDSKMDVRITGTVPLFIKGNKYLIDNLITSMIFAFFIIAVIMAILFKNFRMIVISLIPNMIPLLLTGAIMGFFGIPLKPSTALIFSIAFGISVDDSIHFLAKYRQELHAHNFFVPIAVSRSLRETGASMMYTSIILFCGFVIFTLSEFGGTVALGKLTSITLLFAMLTNLIVLPALLLQFDTGKIKKDDHPYIEDIAEAEFDDENPDKNA</sequence>
<evidence type="ECO:0000313" key="8">
    <source>
        <dbReference type="EMBL" id="RED91638.1"/>
    </source>
</evidence>
<comment type="subcellular location">
    <subcellularLocation>
        <location evidence="1">Cell membrane</location>
        <topology evidence="1">Multi-pass membrane protein</topology>
    </subcellularLocation>
</comment>
<dbReference type="PANTHER" id="PTHR33406:SF12">
    <property type="entry name" value="BLR2997 PROTEIN"/>
    <property type="match status" value="1"/>
</dbReference>
<dbReference type="GO" id="GO:0005886">
    <property type="term" value="C:plasma membrane"/>
    <property type="evidence" value="ECO:0007669"/>
    <property type="project" value="UniProtKB-SubCell"/>
</dbReference>
<dbReference type="PROSITE" id="PS50156">
    <property type="entry name" value="SSD"/>
    <property type="match status" value="2"/>
</dbReference>
<reference evidence="8 9" key="1">
    <citation type="submission" date="2018-07" db="EMBL/GenBank/DDBJ databases">
        <title>Genomic Encyclopedia of Type Strains, Phase IV (KMG-IV): sequencing the most valuable type-strain genomes for metagenomic binning, comparative biology and taxonomic classification.</title>
        <authorList>
            <person name="Goeker M."/>
        </authorList>
    </citation>
    <scope>NUCLEOTIDE SEQUENCE [LARGE SCALE GENOMIC DNA]</scope>
    <source>
        <strain evidence="8 9">DSM 4134</strain>
    </source>
</reference>
<feature type="transmembrane region" description="Helical" evidence="6">
    <location>
        <begin position="709"/>
        <end position="726"/>
    </location>
</feature>
<dbReference type="EMBL" id="QREG01000038">
    <property type="protein sequence ID" value="RED91638.1"/>
    <property type="molecule type" value="Genomic_DNA"/>
</dbReference>
<feature type="transmembrane region" description="Helical" evidence="6">
    <location>
        <begin position="12"/>
        <end position="29"/>
    </location>
</feature>
<keyword evidence="5 6" id="KW-0472">Membrane</keyword>
<feature type="transmembrane region" description="Helical" evidence="6">
    <location>
        <begin position="662"/>
        <end position="682"/>
    </location>
</feature>
<feature type="transmembrane region" description="Helical" evidence="6">
    <location>
        <begin position="404"/>
        <end position="421"/>
    </location>
</feature>
<evidence type="ECO:0000313" key="9">
    <source>
        <dbReference type="Proteomes" id="UP000256779"/>
    </source>
</evidence>
<evidence type="ECO:0000256" key="1">
    <source>
        <dbReference type="ARBA" id="ARBA00004651"/>
    </source>
</evidence>
<feature type="transmembrane region" description="Helical" evidence="6">
    <location>
        <begin position="738"/>
        <end position="759"/>
    </location>
</feature>
<dbReference type="PANTHER" id="PTHR33406">
    <property type="entry name" value="MEMBRANE PROTEIN MJ1562-RELATED"/>
    <property type="match status" value="1"/>
</dbReference>
<feature type="transmembrane region" description="Helical" evidence="6">
    <location>
        <begin position="608"/>
        <end position="627"/>
    </location>
</feature>
<organism evidence="8 9">
    <name type="scientific">Marinoscillum furvescens DSM 4134</name>
    <dbReference type="NCBI Taxonomy" id="1122208"/>
    <lineage>
        <taxon>Bacteria</taxon>
        <taxon>Pseudomonadati</taxon>
        <taxon>Bacteroidota</taxon>
        <taxon>Cytophagia</taxon>
        <taxon>Cytophagales</taxon>
        <taxon>Reichenbachiellaceae</taxon>
        <taxon>Marinoscillum</taxon>
    </lineage>
</organism>
<feature type="domain" description="SSD" evidence="7">
    <location>
        <begin position="248"/>
        <end position="370"/>
    </location>
</feature>
<feature type="transmembrane region" description="Helical" evidence="6">
    <location>
        <begin position="245"/>
        <end position="265"/>
    </location>
</feature>
<feature type="transmembrane region" description="Helical" evidence="6">
    <location>
        <begin position="312"/>
        <end position="339"/>
    </location>
</feature>
<evidence type="ECO:0000256" key="4">
    <source>
        <dbReference type="ARBA" id="ARBA00022989"/>
    </source>
</evidence>
<dbReference type="InterPro" id="IPR004869">
    <property type="entry name" value="MMPL_dom"/>
</dbReference>
<dbReference type="InterPro" id="IPR050545">
    <property type="entry name" value="Mycobact_MmpL"/>
</dbReference>
<comment type="caution">
    <text evidence="8">The sequence shown here is derived from an EMBL/GenBank/DDBJ whole genome shotgun (WGS) entry which is preliminary data.</text>
</comment>
<proteinExistence type="predicted"/>
<keyword evidence="2" id="KW-1003">Cell membrane</keyword>
<feature type="transmembrane region" description="Helical" evidence="6">
    <location>
        <begin position="271"/>
        <end position="292"/>
    </location>
</feature>
<dbReference type="AlphaFoldDB" id="A0A3D9KVY4"/>